<reference evidence="1 2" key="1">
    <citation type="submission" date="2014-04" db="EMBL/GenBank/DDBJ databases">
        <authorList>
            <consortium name="DOE Joint Genome Institute"/>
            <person name="Kuo A."/>
            <person name="Girlanda M."/>
            <person name="Perotto S."/>
            <person name="Kohler A."/>
            <person name="Nagy L.G."/>
            <person name="Floudas D."/>
            <person name="Copeland A."/>
            <person name="Barry K.W."/>
            <person name="Cichocki N."/>
            <person name="Veneault-Fourrey C."/>
            <person name="LaButti K."/>
            <person name="Lindquist E.A."/>
            <person name="Lipzen A."/>
            <person name="Lundell T."/>
            <person name="Morin E."/>
            <person name="Murat C."/>
            <person name="Sun H."/>
            <person name="Tunlid A."/>
            <person name="Henrissat B."/>
            <person name="Grigoriev I.V."/>
            <person name="Hibbett D.S."/>
            <person name="Martin F."/>
            <person name="Nordberg H.P."/>
            <person name="Cantor M.N."/>
            <person name="Hua S.X."/>
        </authorList>
    </citation>
    <scope>NUCLEOTIDE SEQUENCE [LARGE SCALE GENOMIC DNA]</scope>
    <source>
        <strain evidence="1 2">MUT 4182</strain>
    </source>
</reference>
<accession>A0A0C3QCI6</accession>
<dbReference type="AlphaFoldDB" id="A0A0C3QCI6"/>
<organism evidence="1 2">
    <name type="scientific">Tulasnella calospora MUT 4182</name>
    <dbReference type="NCBI Taxonomy" id="1051891"/>
    <lineage>
        <taxon>Eukaryota</taxon>
        <taxon>Fungi</taxon>
        <taxon>Dikarya</taxon>
        <taxon>Basidiomycota</taxon>
        <taxon>Agaricomycotina</taxon>
        <taxon>Agaricomycetes</taxon>
        <taxon>Cantharellales</taxon>
        <taxon>Tulasnellaceae</taxon>
        <taxon>Tulasnella</taxon>
    </lineage>
</organism>
<reference evidence="2" key="2">
    <citation type="submission" date="2015-01" db="EMBL/GenBank/DDBJ databases">
        <title>Evolutionary Origins and Diversification of the Mycorrhizal Mutualists.</title>
        <authorList>
            <consortium name="DOE Joint Genome Institute"/>
            <consortium name="Mycorrhizal Genomics Consortium"/>
            <person name="Kohler A."/>
            <person name="Kuo A."/>
            <person name="Nagy L.G."/>
            <person name="Floudas D."/>
            <person name="Copeland A."/>
            <person name="Barry K.W."/>
            <person name="Cichocki N."/>
            <person name="Veneault-Fourrey C."/>
            <person name="LaButti K."/>
            <person name="Lindquist E.A."/>
            <person name="Lipzen A."/>
            <person name="Lundell T."/>
            <person name="Morin E."/>
            <person name="Murat C."/>
            <person name="Riley R."/>
            <person name="Ohm R."/>
            <person name="Sun H."/>
            <person name="Tunlid A."/>
            <person name="Henrissat B."/>
            <person name="Grigoriev I.V."/>
            <person name="Hibbett D.S."/>
            <person name="Martin F."/>
        </authorList>
    </citation>
    <scope>NUCLEOTIDE SEQUENCE [LARGE SCALE GENOMIC DNA]</scope>
    <source>
        <strain evidence="2">MUT 4182</strain>
    </source>
</reference>
<dbReference type="STRING" id="1051891.A0A0C3QCI6"/>
<protein>
    <recommendedName>
        <fullName evidence="3">F-box domain-containing protein</fullName>
    </recommendedName>
</protein>
<dbReference type="Gene3D" id="3.80.10.10">
    <property type="entry name" value="Ribonuclease Inhibitor"/>
    <property type="match status" value="1"/>
</dbReference>
<sequence>MEDVMKAAAKLDDPCLEELQLLCISGGTAFAEAFKACLKKHAPRITSLMVKFPFDAQVWASVFSLPTLQTLVIAPLKFYELGTPEETIPRIPALVESQPQLKNLELDLPLREEPSQSNSPYSRIIRDLMGLRNLETLILYISLPLSLTESEVQEMGASWPKMRILQFENKSNWTGILGHRIAPQSDLSLLPSFLRGMPCLEELRVPFMCDKPLVAAKEGFPASPLRTLDIGECPTPKASPKEMAEHLAVLLPHAARVVYRNVYYGRGGFWTEVARDLDDLRKQINR</sequence>
<evidence type="ECO:0008006" key="3">
    <source>
        <dbReference type="Google" id="ProtNLM"/>
    </source>
</evidence>
<dbReference type="HOGENOM" id="CLU_973848_0_0_1"/>
<dbReference type="OrthoDB" id="3543113at2759"/>
<gene>
    <name evidence="1" type="ORF">M407DRAFT_22326</name>
</gene>
<evidence type="ECO:0000313" key="2">
    <source>
        <dbReference type="Proteomes" id="UP000054248"/>
    </source>
</evidence>
<proteinExistence type="predicted"/>
<dbReference type="Proteomes" id="UP000054248">
    <property type="component" value="Unassembled WGS sequence"/>
</dbReference>
<name>A0A0C3QCI6_9AGAM</name>
<evidence type="ECO:0000313" key="1">
    <source>
        <dbReference type="EMBL" id="KIO28430.1"/>
    </source>
</evidence>
<dbReference type="InterPro" id="IPR032675">
    <property type="entry name" value="LRR_dom_sf"/>
</dbReference>
<dbReference type="SUPFAM" id="SSF52047">
    <property type="entry name" value="RNI-like"/>
    <property type="match status" value="1"/>
</dbReference>
<dbReference type="EMBL" id="KN822994">
    <property type="protein sequence ID" value="KIO28430.1"/>
    <property type="molecule type" value="Genomic_DNA"/>
</dbReference>
<keyword evidence="2" id="KW-1185">Reference proteome</keyword>